<evidence type="ECO:0000256" key="1">
    <source>
        <dbReference type="ARBA" id="ARBA00009451"/>
    </source>
</evidence>
<dbReference type="PANTHER" id="PTHR11593">
    <property type="entry name" value="60S RIBOSOMAL PROTEIN L17"/>
    <property type="match status" value="1"/>
</dbReference>
<evidence type="ECO:0000256" key="4">
    <source>
        <dbReference type="SAM" id="MobiDB-lite"/>
    </source>
</evidence>
<sequence length="94" mass="10161">PVPFKRHRKKLAHRRGAGGSGRFPTKAARAILKVLGNAEANASYKGLDAEKLRIVHASAHKGITIPGFLPRAFARATPFNKPLTNVEIILKEAA</sequence>
<keyword evidence="3" id="KW-0687">Ribonucleoprotein</keyword>
<dbReference type="Gene3D" id="3.90.470.10">
    <property type="entry name" value="Ribosomal protein L22/L17"/>
    <property type="match status" value="1"/>
</dbReference>
<proteinExistence type="inferred from homology"/>
<evidence type="ECO:0000256" key="3">
    <source>
        <dbReference type="ARBA" id="ARBA00023274"/>
    </source>
</evidence>
<comment type="similarity">
    <text evidence="1">Belongs to the universal ribosomal protein uL22 family.</text>
</comment>
<dbReference type="NCBIfam" id="TIGR01038">
    <property type="entry name" value="uL22_arch_euk"/>
    <property type="match status" value="1"/>
</dbReference>
<name>X1Q4M9_9ZZZZ</name>
<evidence type="ECO:0000313" key="5">
    <source>
        <dbReference type="EMBL" id="GAI38209.1"/>
    </source>
</evidence>
<dbReference type="AlphaFoldDB" id="X1Q4M9"/>
<dbReference type="GO" id="GO:0022625">
    <property type="term" value="C:cytosolic large ribosomal subunit"/>
    <property type="evidence" value="ECO:0007669"/>
    <property type="project" value="TreeGrafter"/>
</dbReference>
<feature type="non-terminal residue" evidence="5">
    <location>
        <position position="1"/>
    </location>
</feature>
<feature type="compositionally biased region" description="Basic residues" evidence="4">
    <location>
        <begin position="1"/>
        <end position="16"/>
    </location>
</feature>
<dbReference type="Pfam" id="PF00237">
    <property type="entry name" value="Ribosomal_L22"/>
    <property type="match status" value="1"/>
</dbReference>
<dbReference type="InterPro" id="IPR001063">
    <property type="entry name" value="Ribosomal_uL22"/>
</dbReference>
<gene>
    <name evidence="5" type="ORF">S06H3_49815</name>
</gene>
<feature type="region of interest" description="Disordered" evidence="4">
    <location>
        <begin position="1"/>
        <end position="23"/>
    </location>
</feature>
<evidence type="ECO:0008006" key="6">
    <source>
        <dbReference type="Google" id="ProtNLM"/>
    </source>
</evidence>
<dbReference type="InterPro" id="IPR036394">
    <property type="entry name" value="Ribosomal_uL22_sf"/>
</dbReference>
<comment type="caution">
    <text evidence="5">The sequence shown here is derived from an EMBL/GenBank/DDBJ whole genome shotgun (WGS) entry which is preliminary data.</text>
</comment>
<protein>
    <recommendedName>
        <fullName evidence="6">50S ribosomal protein L22</fullName>
    </recommendedName>
</protein>
<dbReference type="EMBL" id="BARV01031488">
    <property type="protein sequence ID" value="GAI38209.1"/>
    <property type="molecule type" value="Genomic_DNA"/>
</dbReference>
<keyword evidence="2" id="KW-0689">Ribosomal protein</keyword>
<evidence type="ECO:0000256" key="2">
    <source>
        <dbReference type="ARBA" id="ARBA00022980"/>
    </source>
</evidence>
<dbReference type="InterPro" id="IPR005721">
    <property type="entry name" value="Ribosomal_uL22_euk/arc"/>
</dbReference>
<dbReference type="GO" id="GO:0002181">
    <property type="term" value="P:cytoplasmic translation"/>
    <property type="evidence" value="ECO:0007669"/>
    <property type="project" value="TreeGrafter"/>
</dbReference>
<reference evidence="5" key="1">
    <citation type="journal article" date="2014" name="Front. Microbiol.">
        <title>High frequency of phylogenetically diverse reductive dehalogenase-homologous genes in deep subseafloor sedimentary metagenomes.</title>
        <authorList>
            <person name="Kawai M."/>
            <person name="Futagami T."/>
            <person name="Toyoda A."/>
            <person name="Takaki Y."/>
            <person name="Nishi S."/>
            <person name="Hori S."/>
            <person name="Arai W."/>
            <person name="Tsubouchi T."/>
            <person name="Morono Y."/>
            <person name="Uchiyama I."/>
            <person name="Ito T."/>
            <person name="Fujiyama A."/>
            <person name="Inagaki F."/>
            <person name="Takami H."/>
        </authorList>
    </citation>
    <scope>NUCLEOTIDE SEQUENCE</scope>
    <source>
        <strain evidence="5">Expedition CK06-06</strain>
    </source>
</reference>
<dbReference type="PANTHER" id="PTHR11593:SF10">
    <property type="entry name" value="60S RIBOSOMAL PROTEIN L17"/>
    <property type="match status" value="1"/>
</dbReference>
<dbReference type="SUPFAM" id="SSF54843">
    <property type="entry name" value="Ribosomal protein L22"/>
    <property type="match status" value="1"/>
</dbReference>
<accession>X1Q4M9</accession>
<dbReference type="GO" id="GO:0003735">
    <property type="term" value="F:structural constituent of ribosome"/>
    <property type="evidence" value="ECO:0007669"/>
    <property type="project" value="InterPro"/>
</dbReference>
<organism evidence="5">
    <name type="scientific">marine sediment metagenome</name>
    <dbReference type="NCBI Taxonomy" id="412755"/>
    <lineage>
        <taxon>unclassified sequences</taxon>
        <taxon>metagenomes</taxon>
        <taxon>ecological metagenomes</taxon>
    </lineage>
</organism>